<dbReference type="InterPro" id="IPR010468">
    <property type="entry name" value="HSL_N"/>
</dbReference>
<feature type="domain" description="Alpha/beta hydrolase fold-3" evidence="3">
    <location>
        <begin position="147"/>
        <end position="257"/>
    </location>
</feature>
<feature type="domain" description="Hormone-sensitive lipase N-terminal" evidence="2">
    <location>
        <begin position="1"/>
        <end position="130"/>
    </location>
</feature>
<organism evidence="4 5">
    <name type="scientific">Laodelphax striatellus</name>
    <name type="common">Small brown planthopper</name>
    <name type="synonym">Delphax striatella</name>
    <dbReference type="NCBI Taxonomy" id="195883"/>
    <lineage>
        <taxon>Eukaryota</taxon>
        <taxon>Metazoa</taxon>
        <taxon>Ecdysozoa</taxon>
        <taxon>Arthropoda</taxon>
        <taxon>Hexapoda</taxon>
        <taxon>Insecta</taxon>
        <taxon>Pterygota</taxon>
        <taxon>Neoptera</taxon>
        <taxon>Paraneoptera</taxon>
        <taxon>Hemiptera</taxon>
        <taxon>Auchenorrhyncha</taxon>
        <taxon>Fulgoroidea</taxon>
        <taxon>Delphacidae</taxon>
        <taxon>Criomorphinae</taxon>
        <taxon>Laodelphax</taxon>
    </lineage>
</organism>
<evidence type="ECO:0008006" key="6">
    <source>
        <dbReference type="Google" id="ProtNLM"/>
    </source>
</evidence>
<dbReference type="SUPFAM" id="SSF53474">
    <property type="entry name" value="alpha/beta-Hydrolases"/>
    <property type="match status" value="1"/>
</dbReference>
<gene>
    <name evidence="4" type="ORF">LSTR_LSTR006946</name>
</gene>
<name>A0A482X3F7_LAOST</name>
<dbReference type="PANTHER" id="PTHR23025:SF3">
    <property type="entry name" value="HORMONE-SENSITIVE LIPASE"/>
    <property type="match status" value="1"/>
</dbReference>
<evidence type="ECO:0000313" key="4">
    <source>
        <dbReference type="EMBL" id="RZF40337.1"/>
    </source>
</evidence>
<dbReference type="EMBL" id="QKKF02018530">
    <property type="protein sequence ID" value="RZF40337.1"/>
    <property type="molecule type" value="Genomic_DNA"/>
</dbReference>
<evidence type="ECO:0000259" key="2">
    <source>
        <dbReference type="Pfam" id="PF06350"/>
    </source>
</evidence>
<dbReference type="GO" id="GO:0004806">
    <property type="term" value="F:triacylglycerol lipase activity"/>
    <property type="evidence" value="ECO:0007669"/>
    <property type="project" value="TreeGrafter"/>
</dbReference>
<dbReference type="FunCoup" id="A0A482X3F7">
    <property type="interactions" value="133"/>
</dbReference>
<keyword evidence="5" id="KW-1185">Reference proteome</keyword>
<protein>
    <recommendedName>
        <fullName evidence="6">Alpha/beta hydrolase fold-3 domain-containing protein</fullName>
    </recommendedName>
</protein>
<dbReference type="PANTHER" id="PTHR23025">
    <property type="entry name" value="TRIACYLGLYCEROL LIPASE"/>
    <property type="match status" value="1"/>
</dbReference>
<dbReference type="InterPro" id="IPR029058">
    <property type="entry name" value="AB_hydrolase_fold"/>
</dbReference>
<evidence type="ECO:0000259" key="3">
    <source>
        <dbReference type="Pfam" id="PF07859"/>
    </source>
</evidence>
<feature type="compositionally biased region" description="Low complexity" evidence="1">
    <location>
        <begin position="408"/>
        <end position="420"/>
    </location>
</feature>
<feature type="region of interest" description="Disordered" evidence="1">
    <location>
        <begin position="394"/>
        <end position="447"/>
    </location>
</feature>
<dbReference type="Proteomes" id="UP000291343">
    <property type="component" value="Unassembled WGS sequence"/>
</dbReference>
<evidence type="ECO:0000256" key="1">
    <source>
        <dbReference type="SAM" id="MobiDB-lite"/>
    </source>
</evidence>
<comment type="caution">
    <text evidence="4">The sequence shown here is derived from an EMBL/GenBank/DDBJ whole genome shotgun (WGS) entry which is preliminary data.</text>
</comment>
<sequence>MHTVLKGLGILMASFSEIYYSGGGVFERATSSLWNSSKYLVNPELRAKRTEKISQYASVNFCKQFWFLGELPNLVSASVGVNRIISIPPEPLTIDRVDGTPLQVPIPSAHIGPSPLDVRLMSALKYEGMMGEANSKGLKPPSRGLFFHCHGGGFVAQSSRSHEAYLCQWAKSIDVPILSIDYNLAPEAPFPRALDDIFYAYCWALKNAALLGTTAERIVVGGDSAGGTLSLCLTLKCIQMGVRPPDGIFLAYTPVVVSFVPSPARLLCLMDPLLPLGFLAGCLRAYACTPEAYAAAVKGYEEKLCHSYSVRPGLEESKRSYLSKLNTVNSAATVTEIDYTAEEMKENDPPQIENYNGYVHSTNVTNKEETIKEENVDAIFDKYVAHEANGIVPENGIGENGEEKENIENGSINGNGIANGKSPTANTTTVKSPAKERPLSESASVDEDFEETLPIPVEMVKFAVPNDPLLSPYLASDEDLKHFPPSCFVTLHMDPCLDDCVEMAKKLKRLGTDVHLDVLEGLPHGFLNFSLLSKEAYEASKLCIERIKSLLNLPTDVEEAPTT</sequence>
<dbReference type="OrthoDB" id="408631at2759"/>
<dbReference type="GO" id="GO:0005829">
    <property type="term" value="C:cytosol"/>
    <property type="evidence" value="ECO:0007669"/>
    <property type="project" value="TreeGrafter"/>
</dbReference>
<reference evidence="4 5" key="1">
    <citation type="journal article" date="2017" name="Gigascience">
        <title>Genome sequence of the small brown planthopper, Laodelphax striatellus.</title>
        <authorList>
            <person name="Zhu J."/>
            <person name="Jiang F."/>
            <person name="Wang X."/>
            <person name="Yang P."/>
            <person name="Bao Y."/>
            <person name="Zhao W."/>
            <person name="Wang W."/>
            <person name="Lu H."/>
            <person name="Wang Q."/>
            <person name="Cui N."/>
            <person name="Li J."/>
            <person name="Chen X."/>
            <person name="Luo L."/>
            <person name="Yu J."/>
            <person name="Kang L."/>
            <person name="Cui F."/>
        </authorList>
    </citation>
    <scope>NUCLEOTIDE SEQUENCE [LARGE SCALE GENOMIC DNA]</scope>
    <source>
        <strain evidence="4">Lst14</strain>
    </source>
</reference>
<dbReference type="Gene3D" id="3.40.50.1820">
    <property type="entry name" value="alpha/beta hydrolase"/>
    <property type="match status" value="2"/>
</dbReference>
<evidence type="ECO:0000313" key="5">
    <source>
        <dbReference type="Proteomes" id="UP000291343"/>
    </source>
</evidence>
<dbReference type="GO" id="GO:0008203">
    <property type="term" value="P:cholesterol metabolic process"/>
    <property type="evidence" value="ECO:0007669"/>
    <property type="project" value="InterPro"/>
</dbReference>
<accession>A0A482X3F7</accession>
<dbReference type="Pfam" id="PF07859">
    <property type="entry name" value="Abhydrolase_3"/>
    <property type="match status" value="2"/>
</dbReference>
<feature type="compositionally biased region" description="Polar residues" evidence="1">
    <location>
        <begin position="421"/>
        <end position="431"/>
    </location>
</feature>
<dbReference type="Pfam" id="PF06350">
    <property type="entry name" value="HSL_N"/>
    <property type="match status" value="1"/>
</dbReference>
<dbReference type="AlphaFoldDB" id="A0A482X3F7"/>
<dbReference type="GO" id="GO:0019433">
    <property type="term" value="P:triglyceride catabolic process"/>
    <property type="evidence" value="ECO:0007669"/>
    <property type="project" value="TreeGrafter"/>
</dbReference>
<dbReference type="GO" id="GO:0004771">
    <property type="term" value="F:sterol ester esterase activity"/>
    <property type="evidence" value="ECO:0007669"/>
    <property type="project" value="TreeGrafter"/>
</dbReference>
<dbReference type="InterPro" id="IPR013094">
    <property type="entry name" value="AB_hydrolase_3"/>
</dbReference>
<dbReference type="InParanoid" id="A0A482X3F7"/>
<dbReference type="SMR" id="A0A482X3F7"/>
<feature type="domain" description="Alpha/beta hydrolase fold-3" evidence="3">
    <location>
        <begin position="465"/>
        <end position="527"/>
    </location>
</feature>
<proteinExistence type="predicted"/>
<dbReference type="STRING" id="195883.A0A482X3F7"/>